<dbReference type="AlphaFoldDB" id="A0A1Y2LK84"/>
<name>A0A1Y2LK84_EPING</name>
<proteinExistence type="predicted"/>
<evidence type="ECO:0000313" key="1">
    <source>
        <dbReference type="EMBL" id="OSS44403.1"/>
    </source>
</evidence>
<gene>
    <name evidence="1" type="ORF">B5807_10862</name>
</gene>
<organism evidence="1 2">
    <name type="scientific">Epicoccum nigrum</name>
    <name type="common">Soil fungus</name>
    <name type="synonym">Epicoccum purpurascens</name>
    <dbReference type="NCBI Taxonomy" id="105696"/>
    <lineage>
        <taxon>Eukaryota</taxon>
        <taxon>Fungi</taxon>
        <taxon>Dikarya</taxon>
        <taxon>Ascomycota</taxon>
        <taxon>Pezizomycotina</taxon>
        <taxon>Dothideomycetes</taxon>
        <taxon>Pleosporomycetidae</taxon>
        <taxon>Pleosporales</taxon>
        <taxon>Pleosporineae</taxon>
        <taxon>Didymellaceae</taxon>
        <taxon>Epicoccum</taxon>
    </lineage>
</organism>
<dbReference type="Proteomes" id="UP000193240">
    <property type="component" value="Unassembled WGS sequence"/>
</dbReference>
<dbReference type="STRING" id="105696.A0A1Y2LK84"/>
<dbReference type="EMBL" id="KZ107857">
    <property type="protein sequence ID" value="OSS44403.1"/>
    <property type="molecule type" value="Genomic_DNA"/>
</dbReference>
<dbReference type="InParanoid" id="A0A1Y2LK84"/>
<sequence length="169" mass="19155">MSKSTNLSKFPTYWEEVVNVELSTVWVFGNMSVPNIEKMFPVSFFEGSPTKHALSFTLKSLKSESYQHYLEELRDTLSGNTGDMLWLVDRFLVEKYPTGGELDLAAGSEVGTSIMILVCFCSQQKYKHHPHYLIMLALTQIVEQGADERMIATNALVYAWWSTGGLRQS</sequence>
<accession>A0A1Y2LK84</accession>
<protein>
    <submittedName>
        <fullName evidence="1">Uncharacterized protein</fullName>
    </submittedName>
</protein>
<keyword evidence="2" id="KW-1185">Reference proteome</keyword>
<reference evidence="1 2" key="1">
    <citation type="journal article" date="2017" name="Genome Announc.">
        <title>Genome sequence of the saprophytic ascomycete Epicoccum nigrum ICMP 19927 strain isolated from New Zealand.</title>
        <authorList>
            <person name="Fokin M."/>
            <person name="Fleetwood D."/>
            <person name="Weir B.S."/>
            <person name="Villas-Boas S.G."/>
        </authorList>
    </citation>
    <scope>NUCLEOTIDE SEQUENCE [LARGE SCALE GENOMIC DNA]</scope>
    <source>
        <strain evidence="1 2">ICMP 19927</strain>
    </source>
</reference>
<evidence type="ECO:0000313" key="2">
    <source>
        <dbReference type="Proteomes" id="UP000193240"/>
    </source>
</evidence>